<dbReference type="InterPro" id="IPR036047">
    <property type="entry name" value="F-box-like_dom_sf"/>
</dbReference>
<dbReference type="OrthoDB" id="695793at2759"/>
<reference evidence="1" key="1">
    <citation type="submission" date="2020-07" db="EMBL/GenBank/DDBJ databases">
        <title>Genome sequence and genetic diversity analysis of an under-domesticated orphan crop, white fonio (Digitaria exilis).</title>
        <authorList>
            <person name="Bennetzen J.L."/>
            <person name="Chen S."/>
            <person name="Ma X."/>
            <person name="Wang X."/>
            <person name="Yssel A.E.J."/>
            <person name="Chaluvadi S.R."/>
            <person name="Johnson M."/>
            <person name="Gangashetty P."/>
            <person name="Hamidou F."/>
            <person name="Sanogo M.D."/>
            <person name="Zwaenepoel A."/>
            <person name="Wallace J."/>
            <person name="Van De Peer Y."/>
            <person name="Van Deynze A."/>
        </authorList>
    </citation>
    <scope>NUCLEOTIDE SEQUENCE</scope>
    <source>
        <tissue evidence="1">Leaves</tissue>
    </source>
</reference>
<evidence type="ECO:0000313" key="1">
    <source>
        <dbReference type="EMBL" id="KAF8673166.1"/>
    </source>
</evidence>
<gene>
    <name evidence="1" type="ORF">HU200_048714</name>
</gene>
<dbReference type="SUPFAM" id="SSF81383">
    <property type="entry name" value="F-box domain"/>
    <property type="match status" value="1"/>
</dbReference>
<proteinExistence type="predicted"/>
<evidence type="ECO:0000313" key="2">
    <source>
        <dbReference type="Proteomes" id="UP000636709"/>
    </source>
</evidence>
<dbReference type="EMBL" id="JACEFO010002208">
    <property type="protein sequence ID" value="KAF8673166.1"/>
    <property type="molecule type" value="Genomic_DNA"/>
</dbReference>
<sequence length="647" mass="72402">MARHVRKPISRTAAMLERSRCAREPSTLMAANINDLPQDLLELVLLHARSSVCLIRAAATCKLWRRVLAAGDFLRRFRRLHPPDVLGHWHYHEGRRRHRPVFFQSPDGPVVDVRGRDSLYFLDHHHYRGSRNMELSDGGCSSSLLALSRIVLLSSHHRELTPMCPWKGDSNRGFHSKIIIGVFLLAADDDDAGGGVNMSCFRLLCVSLARKHYGNTTAWATMYSARDDRWVSLGSRDVGNIMPDGSYSFNACSKFLGRAGGSLCWSGHVSNGVLHLDESSGVFSTFTLPPDVRHDHQSSYHRGNLRVVGGGSGGSVRLARILDDDLEVLRWSRDGGRKCMALINPERSWRFLDTAQSVTPGHVVVLPDENYMWMFDINVETMVLTRSGKSNSHAHRVFPYHLPWPPTIKPRFLGLVAEVVGTPRMDEGWKKKLNSWSSCTPISSACLVRVAATCKLWRRVIAAGGFLRRLHPPDVLGHYYDDRRWRNSLDFVLDQYYYRVSADGMLQPSDGGRLQFSDGGCCSSSRLLDFVKGCSTVVVCDPWMRQHRELTPMSPWKRGGSSYGTITIGWRSGFRLGPLYTRAGAPQEEDCPTLYVVLPHHQLPIHNHPCDPLETFTGSPVTIPLYTRADAPLGLGLQSPTTTKASA</sequence>
<accession>A0A835ARX0</accession>
<dbReference type="PANTHER" id="PTHR33207">
    <property type="entry name" value="F-BOX DOMAIN CONTAINING PROTEIN-RELATED"/>
    <property type="match status" value="1"/>
</dbReference>
<dbReference type="AlphaFoldDB" id="A0A835ARX0"/>
<comment type="caution">
    <text evidence="1">The sequence shown here is derived from an EMBL/GenBank/DDBJ whole genome shotgun (WGS) entry which is preliminary data.</text>
</comment>
<organism evidence="1 2">
    <name type="scientific">Digitaria exilis</name>
    <dbReference type="NCBI Taxonomy" id="1010633"/>
    <lineage>
        <taxon>Eukaryota</taxon>
        <taxon>Viridiplantae</taxon>
        <taxon>Streptophyta</taxon>
        <taxon>Embryophyta</taxon>
        <taxon>Tracheophyta</taxon>
        <taxon>Spermatophyta</taxon>
        <taxon>Magnoliopsida</taxon>
        <taxon>Liliopsida</taxon>
        <taxon>Poales</taxon>
        <taxon>Poaceae</taxon>
        <taxon>PACMAD clade</taxon>
        <taxon>Panicoideae</taxon>
        <taxon>Panicodae</taxon>
        <taxon>Paniceae</taxon>
        <taxon>Anthephorinae</taxon>
        <taxon>Digitaria</taxon>
    </lineage>
</organism>
<dbReference type="Proteomes" id="UP000636709">
    <property type="component" value="Unassembled WGS sequence"/>
</dbReference>
<evidence type="ECO:0008006" key="3">
    <source>
        <dbReference type="Google" id="ProtNLM"/>
    </source>
</evidence>
<dbReference type="SUPFAM" id="SSF50965">
    <property type="entry name" value="Galactose oxidase, central domain"/>
    <property type="match status" value="1"/>
</dbReference>
<protein>
    <recommendedName>
        <fullName evidence="3">F-box domain-containing protein</fullName>
    </recommendedName>
</protein>
<keyword evidence="2" id="KW-1185">Reference proteome</keyword>
<name>A0A835ARX0_9POAL</name>
<dbReference type="InterPro" id="IPR011043">
    <property type="entry name" value="Gal_Oxase/kelch_b-propeller"/>
</dbReference>